<dbReference type="Pfam" id="PF10294">
    <property type="entry name" value="Methyltransf_16"/>
    <property type="match status" value="1"/>
</dbReference>
<dbReference type="PANTHER" id="PTHR14614">
    <property type="entry name" value="HEPATOCELLULAR CARCINOMA-ASSOCIATED ANTIGEN"/>
    <property type="match status" value="1"/>
</dbReference>
<sequence>MPLPAHHTKHLNSLAYPIGLDLTVNLLQVDDGKTNGTGLWLGAQCLSLFLANSHKRPSPSIGRPKAVELGSGVGLTALTLAALGWDVLATDVSNVITTVLSQNIARNTAVLPAGSGCIEIRELDWTVTPEKWSWDNDRVIASASCENPQGASDLQLSSLQVESSLQRPGPPFDLIVTSDTIYSPELARPLLRTLYALYSASRTPHTRCPPIYLCIERRDPTLIDRTLAEAKDVWGFTVVRIPHRKVVKAMDKGGVKWDQEEWEGIEIWKLTSAADVTST</sequence>
<dbReference type="GO" id="GO:0008757">
    <property type="term" value="F:S-adenosylmethionine-dependent methyltransferase activity"/>
    <property type="evidence" value="ECO:0007669"/>
    <property type="project" value="UniProtKB-ARBA"/>
</dbReference>
<reference evidence="1 2" key="1">
    <citation type="submission" date="2014-04" db="EMBL/GenBank/DDBJ databases">
        <authorList>
            <consortium name="DOE Joint Genome Institute"/>
            <person name="Kuo A."/>
            <person name="Tarkka M."/>
            <person name="Buscot F."/>
            <person name="Kohler A."/>
            <person name="Nagy L.G."/>
            <person name="Floudas D."/>
            <person name="Copeland A."/>
            <person name="Barry K.W."/>
            <person name="Cichocki N."/>
            <person name="Veneault-Fourrey C."/>
            <person name="LaButti K."/>
            <person name="Lindquist E.A."/>
            <person name="Lipzen A."/>
            <person name="Lundell T."/>
            <person name="Morin E."/>
            <person name="Murat C."/>
            <person name="Sun H."/>
            <person name="Tunlid A."/>
            <person name="Henrissat B."/>
            <person name="Grigoriev I.V."/>
            <person name="Hibbett D.S."/>
            <person name="Martin F."/>
            <person name="Nordberg H.P."/>
            <person name="Cantor M.N."/>
            <person name="Hua S.X."/>
        </authorList>
    </citation>
    <scope>NUCLEOTIDE SEQUENCE [LARGE SCALE GENOMIC DNA]</scope>
    <source>
        <strain evidence="1 2">F 1598</strain>
    </source>
</reference>
<dbReference type="GO" id="GO:0005634">
    <property type="term" value="C:nucleus"/>
    <property type="evidence" value="ECO:0007669"/>
    <property type="project" value="TreeGrafter"/>
</dbReference>
<dbReference type="AlphaFoldDB" id="A0A0C3FND4"/>
<dbReference type="SUPFAM" id="SSF53335">
    <property type="entry name" value="S-adenosyl-L-methionine-dependent methyltransferases"/>
    <property type="match status" value="1"/>
</dbReference>
<proteinExistence type="predicted"/>
<organism evidence="1 2">
    <name type="scientific">Piloderma croceum (strain F 1598)</name>
    <dbReference type="NCBI Taxonomy" id="765440"/>
    <lineage>
        <taxon>Eukaryota</taxon>
        <taxon>Fungi</taxon>
        <taxon>Dikarya</taxon>
        <taxon>Basidiomycota</taxon>
        <taxon>Agaricomycotina</taxon>
        <taxon>Agaricomycetes</taxon>
        <taxon>Agaricomycetidae</taxon>
        <taxon>Atheliales</taxon>
        <taxon>Atheliaceae</taxon>
        <taxon>Piloderma</taxon>
    </lineage>
</organism>
<dbReference type="GO" id="GO:0005737">
    <property type="term" value="C:cytoplasm"/>
    <property type="evidence" value="ECO:0007669"/>
    <property type="project" value="TreeGrafter"/>
</dbReference>
<dbReference type="Proteomes" id="UP000054166">
    <property type="component" value="Unassembled WGS sequence"/>
</dbReference>
<dbReference type="HOGENOM" id="CLU_089365_0_0_1"/>
<dbReference type="EMBL" id="KN833002">
    <property type="protein sequence ID" value="KIM80751.1"/>
    <property type="molecule type" value="Genomic_DNA"/>
</dbReference>
<name>A0A0C3FND4_PILCF</name>
<keyword evidence="2" id="KW-1185">Reference proteome</keyword>
<reference evidence="2" key="2">
    <citation type="submission" date="2015-01" db="EMBL/GenBank/DDBJ databases">
        <title>Evolutionary Origins and Diversification of the Mycorrhizal Mutualists.</title>
        <authorList>
            <consortium name="DOE Joint Genome Institute"/>
            <consortium name="Mycorrhizal Genomics Consortium"/>
            <person name="Kohler A."/>
            <person name="Kuo A."/>
            <person name="Nagy L.G."/>
            <person name="Floudas D."/>
            <person name="Copeland A."/>
            <person name="Barry K.W."/>
            <person name="Cichocki N."/>
            <person name="Veneault-Fourrey C."/>
            <person name="LaButti K."/>
            <person name="Lindquist E.A."/>
            <person name="Lipzen A."/>
            <person name="Lundell T."/>
            <person name="Morin E."/>
            <person name="Murat C."/>
            <person name="Riley R."/>
            <person name="Ohm R."/>
            <person name="Sun H."/>
            <person name="Tunlid A."/>
            <person name="Henrissat B."/>
            <person name="Grigoriev I.V."/>
            <person name="Hibbett D.S."/>
            <person name="Martin F."/>
        </authorList>
    </citation>
    <scope>NUCLEOTIDE SEQUENCE [LARGE SCALE GENOMIC DNA]</scope>
    <source>
        <strain evidence="2">F 1598</strain>
    </source>
</reference>
<dbReference type="PANTHER" id="PTHR14614:SF162">
    <property type="entry name" value="EXPRESSED PROTEIN"/>
    <property type="match status" value="1"/>
</dbReference>
<protein>
    <submittedName>
        <fullName evidence="1">Uncharacterized protein</fullName>
    </submittedName>
</protein>
<evidence type="ECO:0000313" key="2">
    <source>
        <dbReference type="Proteomes" id="UP000054166"/>
    </source>
</evidence>
<dbReference type="InterPro" id="IPR019410">
    <property type="entry name" value="Methyltransf_16"/>
</dbReference>
<accession>A0A0C3FND4</accession>
<gene>
    <name evidence="1" type="ORF">PILCRDRAFT_822017</name>
</gene>
<dbReference type="STRING" id="765440.A0A0C3FND4"/>
<dbReference type="InterPro" id="IPR029063">
    <property type="entry name" value="SAM-dependent_MTases_sf"/>
</dbReference>
<dbReference type="Gene3D" id="3.40.50.150">
    <property type="entry name" value="Vaccinia Virus protein VP39"/>
    <property type="match status" value="1"/>
</dbReference>
<dbReference type="OrthoDB" id="194386at2759"/>
<dbReference type="InParanoid" id="A0A0C3FND4"/>
<evidence type="ECO:0000313" key="1">
    <source>
        <dbReference type="EMBL" id="KIM80751.1"/>
    </source>
</evidence>